<dbReference type="AlphaFoldDB" id="A0A378JHP9"/>
<accession>A0A378JHP9</accession>
<dbReference type="EMBL" id="LNYE01000020">
    <property type="protein sequence ID" value="KTD11948.1"/>
    <property type="molecule type" value="Genomic_DNA"/>
</dbReference>
<evidence type="ECO:0000313" key="3">
    <source>
        <dbReference type="Proteomes" id="UP000054691"/>
    </source>
</evidence>
<reference evidence="1 3" key="1">
    <citation type="submission" date="2015-11" db="EMBL/GenBank/DDBJ databases">
        <title>Genomic analysis of 38 Legionella species identifies large and diverse effector repertoires.</title>
        <authorList>
            <person name="Burstein D."/>
            <person name="Amaro F."/>
            <person name="Zusman T."/>
            <person name="Lifshitz Z."/>
            <person name="Cohen O."/>
            <person name="Gilbert J.A."/>
            <person name="Pupko T."/>
            <person name="Shuman H.A."/>
            <person name="Segal G."/>
        </authorList>
    </citation>
    <scope>NUCLEOTIDE SEQUENCE [LARGE SCALE GENOMIC DNA]</scope>
    <source>
        <strain evidence="1 3">Lyon 8420412</strain>
    </source>
</reference>
<reference evidence="2 4" key="2">
    <citation type="submission" date="2018-06" db="EMBL/GenBank/DDBJ databases">
        <authorList>
            <consortium name="Pathogen Informatics"/>
            <person name="Doyle S."/>
        </authorList>
    </citation>
    <scope>NUCLEOTIDE SEQUENCE [LARGE SCALE GENOMIC DNA]</scope>
    <source>
        <strain evidence="2 4">NCTC12388</strain>
    </source>
</reference>
<dbReference type="Proteomes" id="UP000054691">
    <property type="component" value="Unassembled WGS sequence"/>
</dbReference>
<protein>
    <submittedName>
        <fullName evidence="2">Uncharacterized protein</fullName>
    </submittedName>
</protein>
<proteinExistence type="predicted"/>
<organism evidence="2 4">
    <name type="scientific">Legionella gratiana</name>
    <dbReference type="NCBI Taxonomy" id="45066"/>
    <lineage>
        <taxon>Bacteria</taxon>
        <taxon>Pseudomonadati</taxon>
        <taxon>Pseudomonadota</taxon>
        <taxon>Gammaproteobacteria</taxon>
        <taxon>Legionellales</taxon>
        <taxon>Legionellaceae</taxon>
        <taxon>Legionella</taxon>
    </lineage>
</organism>
<gene>
    <name evidence="1" type="ORF">Lgra_1406</name>
    <name evidence="2" type="ORF">NCTC12388_03212</name>
</gene>
<evidence type="ECO:0000313" key="4">
    <source>
        <dbReference type="Proteomes" id="UP000254476"/>
    </source>
</evidence>
<name>A0A378JHP9_9GAMM</name>
<evidence type="ECO:0000313" key="1">
    <source>
        <dbReference type="EMBL" id="KTD11948.1"/>
    </source>
</evidence>
<evidence type="ECO:0000313" key="2">
    <source>
        <dbReference type="EMBL" id="STX46448.1"/>
    </source>
</evidence>
<dbReference type="EMBL" id="UGOB01000001">
    <property type="protein sequence ID" value="STX46448.1"/>
    <property type="molecule type" value="Genomic_DNA"/>
</dbReference>
<sequence>MLRILRDNVRLETYKAFLCLLCRTHVTYEKTGASLTYTLFCHNSEIIFCKKKRQKGNFMWDWDKDDLFSYCERFLFKIR</sequence>
<dbReference type="Proteomes" id="UP000254476">
    <property type="component" value="Unassembled WGS sequence"/>
</dbReference>
<keyword evidence="3" id="KW-1185">Reference proteome</keyword>